<evidence type="ECO:0000256" key="2">
    <source>
        <dbReference type="ARBA" id="ARBA00022645"/>
    </source>
</evidence>
<keyword evidence="3 4" id="KW-0472">Membrane</keyword>
<evidence type="ECO:0000313" key="7">
    <source>
        <dbReference type="Proteomes" id="UP000244168"/>
    </source>
</evidence>
<reference evidence="6 7" key="1">
    <citation type="submission" date="2018-04" db="EMBL/GenBank/DDBJ databases">
        <title>Genomic Encyclopedia of Archaeal and Bacterial Type Strains, Phase II (KMG-II): from individual species to whole genera.</title>
        <authorList>
            <person name="Goeker M."/>
        </authorList>
    </citation>
    <scope>NUCLEOTIDE SEQUENCE [LARGE SCALE GENOMIC DNA]</scope>
    <source>
        <strain evidence="6 7">DSM 26809</strain>
    </source>
</reference>
<dbReference type="InterPro" id="IPR012338">
    <property type="entry name" value="Beta-lactam/transpept-like"/>
</dbReference>
<feature type="transmembrane region" description="Helical" evidence="4">
    <location>
        <begin position="7"/>
        <end position="29"/>
    </location>
</feature>
<dbReference type="GO" id="GO:0051301">
    <property type="term" value="P:cell division"/>
    <property type="evidence" value="ECO:0007669"/>
    <property type="project" value="UniProtKB-KW"/>
</dbReference>
<dbReference type="SMART" id="SM00740">
    <property type="entry name" value="PASTA"/>
    <property type="match status" value="1"/>
</dbReference>
<evidence type="ECO:0000256" key="3">
    <source>
        <dbReference type="ARBA" id="ARBA00023136"/>
    </source>
</evidence>
<evidence type="ECO:0000313" key="6">
    <source>
        <dbReference type="EMBL" id="PTQ95020.1"/>
    </source>
</evidence>
<dbReference type="InterPro" id="IPR005311">
    <property type="entry name" value="PBP_dimer"/>
</dbReference>
<dbReference type="GO" id="GO:0005886">
    <property type="term" value="C:plasma membrane"/>
    <property type="evidence" value="ECO:0007669"/>
    <property type="project" value="TreeGrafter"/>
</dbReference>
<dbReference type="CDD" id="cd06575">
    <property type="entry name" value="PASTA_Pbp2x-like_2"/>
    <property type="match status" value="1"/>
</dbReference>
<dbReference type="PANTHER" id="PTHR30627">
    <property type="entry name" value="PEPTIDOGLYCAN D,D-TRANSPEPTIDASE"/>
    <property type="match status" value="1"/>
</dbReference>
<dbReference type="Gene3D" id="3.30.10.20">
    <property type="match status" value="1"/>
</dbReference>
<keyword evidence="2" id="KW-0645">Protease</keyword>
<gene>
    <name evidence="6" type="ORF">C8P68_106235</name>
</gene>
<dbReference type="GO" id="GO:0008658">
    <property type="term" value="F:penicillin binding"/>
    <property type="evidence" value="ECO:0007669"/>
    <property type="project" value="InterPro"/>
</dbReference>
<name>A0A2T5J795_9SPHI</name>
<keyword evidence="7" id="KW-1185">Reference proteome</keyword>
<dbReference type="InterPro" id="IPR036138">
    <property type="entry name" value="PBP_dimer_sf"/>
</dbReference>
<dbReference type="OrthoDB" id="9804124at2"/>
<organism evidence="6 7">
    <name type="scientific">Mucilaginibacter yixingensis</name>
    <dbReference type="NCBI Taxonomy" id="1295612"/>
    <lineage>
        <taxon>Bacteria</taxon>
        <taxon>Pseudomonadati</taxon>
        <taxon>Bacteroidota</taxon>
        <taxon>Sphingobacteriia</taxon>
        <taxon>Sphingobacteriales</taxon>
        <taxon>Sphingobacteriaceae</taxon>
        <taxon>Mucilaginibacter</taxon>
    </lineage>
</organism>
<dbReference type="InterPro" id="IPR050515">
    <property type="entry name" value="Beta-lactam/transpept"/>
</dbReference>
<protein>
    <submittedName>
        <fullName evidence="6">Cell division protein FtsI (Penicillin-binding protein 3)</fullName>
    </submittedName>
</protein>
<keyword evidence="2" id="KW-0378">Hydrolase</keyword>
<dbReference type="SUPFAM" id="SSF56601">
    <property type="entry name" value="beta-lactamase/transpeptidase-like"/>
    <property type="match status" value="1"/>
</dbReference>
<dbReference type="GO" id="GO:0004180">
    <property type="term" value="F:carboxypeptidase activity"/>
    <property type="evidence" value="ECO:0007669"/>
    <property type="project" value="UniProtKB-KW"/>
</dbReference>
<evidence type="ECO:0000256" key="4">
    <source>
        <dbReference type="SAM" id="Phobius"/>
    </source>
</evidence>
<dbReference type="Gene3D" id="3.90.1310.10">
    <property type="entry name" value="Penicillin-binding protein 2a (Domain 2)"/>
    <property type="match status" value="1"/>
</dbReference>
<dbReference type="Proteomes" id="UP000244168">
    <property type="component" value="Unassembled WGS sequence"/>
</dbReference>
<dbReference type="Pfam" id="PF00905">
    <property type="entry name" value="Transpeptidase"/>
    <property type="match status" value="1"/>
</dbReference>
<dbReference type="GO" id="GO:0071555">
    <property type="term" value="P:cell wall organization"/>
    <property type="evidence" value="ECO:0007669"/>
    <property type="project" value="TreeGrafter"/>
</dbReference>
<keyword evidence="6" id="KW-0132">Cell division</keyword>
<keyword evidence="2" id="KW-0121">Carboxypeptidase</keyword>
<dbReference type="InterPro" id="IPR005543">
    <property type="entry name" value="PASTA_dom"/>
</dbReference>
<dbReference type="PANTHER" id="PTHR30627:SF1">
    <property type="entry name" value="PEPTIDOGLYCAN D,D-TRANSPEPTIDASE FTSI"/>
    <property type="match status" value="1"/>
</dbReference>
<dbReference type="AlphaFoldDB" id="A0A2T5J795"/>
<keyword evidence="4" id="KW-1133">Transmembrane helix</keyword>
<evidence type="ECO:0000256" key="1">
    <source>
        <dbReference type="ARBA" id="ARBA00004370"/>
    </source>
</evidence>
<evidence type="ECO:0000259" key="5">
    <source>
        <dbReference type="PROSITE" id="PS51178"/>
    </source>
</evidence>
<sequence length="718" mass="79157">MNIRANILLRAYLAFGLILLFALAVVVQLCRVQMVQGKKWRAMADSLSTKYVNVEAARGNILAVDGSLLATSVPEYELHMDMLAAAIDDSKKGDAFFNEKVDSLALCLSKFFQDRSARDYERMLRSARSDSARYVLLNKAKVSYRQLKQIRQFPIIRMGKYKGGLIVVEKNKRMHPFQSMALRTIGYKMTDTKDKKPINVGLEGAYADYIEGENGKRLMHRIAGGIWMPVNDEDEVAAKDGADIMSTIDVNLQDVAQKVLKKQLDSTQADFGTVVLMEVATGEVRAIANYTRTTKGTYEERMNYAIAQSAEPGSTFKLASYMSLIDDHKIDTSSMVDAQHGRFEVTNPRNGKVVLHIRDAEDPGSMLSAKRAFEESSNVAAARFVYNAYHDNPQKFIDKLYSYRLNEKDSLQIPGEGKPRIKTTRSVDWNKLQSLWQIAYGYESKLTPLQMLTFYNSVANNGKMIAPVFVREIRRMGNTVERFHARVINPKVCSDATLAKVRGMLEGVVLEGTGKLVIKNKLYSVAGKTGTAQIANGAAGYGAKNEHQASFCGYFPADHPKYSMIVVIHNPRVGSHLAAWVAGPVFRKIADRVYANDMDINHKQPERLVGNTEMPKVKNGNYGAVKQVYNKLGIKPLYASTNAQATGVDTSGGLVFDESKYKAGTVPSVSGMSLSDALYVLGNAGYKVSSQGSGVVVGQSVAAGTAAKKGTRISIQLQ</sequence>
<dbReference type="InterPro" id="IPR001460">
    <property type="entry name" value="PCN-bd_Tpept"/>
</dbReference>
<feature type="domain" description="PASTA" evidence="5">
    <location>
        <begin position="657"/>
        <end position="718"/>
    </location>
</feature>
<dbReference type="SUPFAM" id="SSF54184">
    <property type="entry name" value="Penicillin-binding protein 2x (pbp-2x), c-terminal domain"/>
    <property type="match status" value="1"/>
</dbReference>
<dbReference type="EMBL" id="QAOQ01000006">
    <property type="protein sequence ID" value="PTQ95020.1"/>
    <property type="molecule type" value="Genomic_DNA"/>
</dbReference>
<keyword evidence="6" id="KW-0131">Cell cycle</keyword>
<comment type="subcellular location">
    <subcellularLocation>
        <location evidence="1">Membrane</location>
    </subcellularLocation>
</comment>
<comment type="caution">
    <text evidence="6">The sequence shown here is derived from an EMBL/GenBank/DDBJ whole genome shotgun (WGS) entry which is preliminary data.</text>
</comment>
<dbReference type="Gene3D" id="3.40.710.10">
    <property type="entry name" value="DD-peptidase/beta-lactamase superfamily"/>
    <property type="match status" value="1"/>
</dbReference>
<dbReference type="Pfam" id="PF03717">
    <property type="entry name" value="PBP_dimer"/>
    <property type="match status" value="1"/>
</dbReference>
<keyword evidence="4" id="KW-0812">Transmembrane</keyword>
<dbReference type="RefSeq" id="WP_107829869.1">
    <property type="nucleotide sequence ID" value="NZ_CP160205.1"/>
</dbReference>
<dbReference type="Gene3D" id="3.30.450.330">
    <property type="match status" value="1"/>
</dbReference>
<dbReference type="SUPFAM" id="SSF56519">
    <property type="entry name" value="Penicillin binding protein dimerisation domain"/>
    <property type="match status" value="1"/>
</dbReference>
<dbReference type="PROSITE" id="PS51178">
    <property type="entry name" value="PASTA"/>
    <property type="match status" value="1"/>
</dbReference>
<accession>A0A2T5J795</accession>
<proteinExistence type="predicted"/>
<dbReference type="Pfam" id="PF03793">
    <property type="entry name" value="PASTA"/>
    <property type="match status" value="1"/>
</dbReference>